<gene>
    <name evidence="1" type="ORF">S06H3_43962</name>
</gene>
<dbReference type="Pfam" id="PF13646">
    <property type="entry name" value="HEAT_2"/>
    <property type="match status" value="1"/>
</dbReference>
<accession>X1P9V1</accession>
<evidence type="ECO:0000313" key="1">
    <source>
        <dbReference type="EMBL" id="GAI35805.1"/>
    </source>
</evidence>
<dbReference type="InterPro" id="IPR016024">
    <property type="entry name" value="ARM-type_fold"/>
</dbReference>
<feature type="non-terminal residue" evidence="1">
    <location>
        <position position="1"/>
    </location>
</feature>
<protein>
    <recommendedName>
        <fullName evidence="2">HEAT repeat domain-containing protein</fullName>
    </recommendedName>
</protein>
<dbReference type="EMBL" id="BARV01027308">
    <property type="protein sequence ID" value="GAI35805.1"/>
    <property type="molecule type" value="Genomic_DNA"/>
</dbReference>
<proteinExistence type="predicted"/>
<dbReference type="Gene3D" id="1.25.10.10">
    <property type="entry name" value="Leucine-rich Repeat Variant"/>
    <property type="match status" value="1"/>
</dbReference>
<comment type="caution">
    <text evidence="1">The sequence shown here is derived from an EMBL/GenBank/DDBJ whole genome shotgun (WGS) entry which is preliminary data.</text>
</comment>
<sequence>LCAGADDRIRKYCISAIDRLNDPRHLQLLFKLANDGNYYVRERAFEALGDPAFREAIPLLVPYLKDEKSKYMAQWAIVDIGGTEATVVLINELEQGNTVGNTIFQALNKLTGQEFKTRAEWLKWWQEQRKTDVSVEDRREQTDILAQNNFSACYR</sequence>
<dbReference type="InterPro" id="IPR011989">
    <property type="entry name" value="ARM-like"/>
</dbReference>
<organism evidence="1">
    <name type="scientific">marine sediment metagenome</name>
    <dbReference type="NCBI Taxonomy" id="412755"/>
    <lineage>
        <taxon>unclassified sequences</taxon>
        <taxon>metagenomes</taxon>
        <taxon>ecological metagenomes</taxon>
    </lineage>
</organism>
<name>X1P9V1_9ZZZZ</name>
<evidence type="ECO:0008006" key="2">
    <source>
        <dbReference type="Google" id="ProtNLM"/>
    </source>
</evidence>
<reference evidence="1" key="1">
    <citation type="journal article" date="2014" name="Front. Microbiol.">
        <title>High frequency of phylogenetically diverse reductive dehalogenase-homologous genes in deep subseafloor sedimentary metagenomes.</title>
        <authorList>
            <person name="Kawai M."/>
            <person name="Futagami T."/>
            <person name="Toyoda A."/>
            <person name="Takaki Y."/>
            <person name="Nishi S."/>
            <person name="Hori S."/>
            <person name="Arai W."/>
            <person name="Tsubouchi T."/>
            <person name="Morono Y."/>
            <person name="Uchiyama I."/>
            <person name="Ito T."/>
            <person name="Fujiyama A."/>
            <person name="Inagaki F."/>
            <person name="Takami H."/>
        </authorList>
    </citation>
    <scope>NUCLEOTIDE SEQUENCE</scope>
    <source>
        <strain evidence="1">Expedition CK06-06</strain>
    </source>
</reference>
<dbReference type="AlphaFoldDB" id="X1P9V1"/>
<dbReference type="SUPFAM" id="SSF48371">
    <property type="entry name" value="ARM repeat"/>
    <property type="match status" value="1"/>
</dbReference>